<dbReference type="InterPro" id="IPR001867">
    <property type="entry name" value="OmpR/PhoB-type_DNA-bd"/>
</dbReference>
<dbReference type="InterPro" id="IPR039420">
    <property type="entry name" value="WalR-like"/>
</dbReference>
<dbReference type="Proteomes" id="UP000783588">
    <property type="component" value="Unassembled WGS sequence"/>
</dbReference>
<keyword evidence="1 6" id="KW-0597">Phosphoprotein</keyword>
<proteinExistence type="predicted"/>
<dbReference type="RefSeq" id="WP_216470549.1">
    <property type="nucleotide sequence ID" value="NZ_JAHLQI010000004.1"/>
</dbReference>
<evidence type="ECO:0000256" key="5">
    <source>
        <dbReference type="ARBA" id="ARBA00023163"/>
    </source>
</evidence>
<evidence type="ECO:0000313" key="11">
    <source>
        <dbReference type="Proteomes" id="UP000783588"/>
    </source>
</evidence>
<keyword evidence="4 7" id="KW-0238">DNA-binding</keyword>
<feature type="DNA-binding region" description="OmpR/PhoB-type" evidence="7">
    <location>
        <begin position="135"/>
        <end position="235"/>
    </location>
</feature>
<feature type="domain" description="Response regulatory" evidence="8">
    <location>
        <begin position="8"/>
        <end position="122"/>
    </location>
</feature>
<evidence type="ECO:0000256" key="4">
    <source>
        <dbReference type="ARBA" id="ARBA00023125"/>
    </source>
</evidence>
<dbReference type="PROSITE" id="PS51755">
    <property type="entry name" value="OMPR_PHOB"/>
    <property type="match status" value="1"/>
</dbReference>
<sequence length="237" mass="26890">MRTIYEAKLLLIDDNPDLIQLLCEQLNHAGYTWIQTASNCEDARTAFSKQRPDCMILDINLPDGDGFSLFRELRAQANIPTLFLSARDADADRLFGLGLGADDYLTKPFLMQELVLRIQHLLQRTYRAELRRSMSGSIQIGSRNILLSDALIQLPDGSTLSLTATERTILQKLIENRGHIVTYDALCEAVWGEGYYGYENSLNVHIRHLREKIGENVGKPQYLITMRGIGYKLTEAR</sequence>
<comment type="caution">
    <text evidence="10">The sequence shown here is derived from an EMBL/GenBank/DDBJ whole genome shotgun (WGS) entry which is preliminary data.</text>
</comment>
<evidence type="ECO:0000256" key="1">
    <source>
        <dbReference type="ARBA" id="ARBA00022553"/>
    </source>
</evidence>
<keyword evidence="3" id="KW-0805">Transcription regulation</keyword>
<dbReference type="Pfam" id="PF00072">
    <property type="entry name" value="Response_reg"/>
    <property type="match status" value="1"/>
</dbReference>
<evidence type="ECO:0000256" key="6">
    <source>
        <dbReference type="PROSITE-ProRule" id="PRU00169"/>
    </source>
</evidence>
<gene>
    <name evidence="10" type="ORF">KQI75_09570</name>
</gene>
<keyword evidence="5" id="KW-0804">Transcription</keyword>
<feature type="modified residue" description="4-aspartylphosphate" evidence="6">
    <location>
        <position position="58"/>
    </location>
</feature>
<dbReference type="CDD" id="cd17574">
    <property type="entry name" value="REC_OmpR"/>
    <property type="match status" value="1"/>
</dbReference>
<evidence type="ECO:0000256" key="3">
    <source>
        <dbReference type="ARBA" id="ARBA00023015"/>
    </source>
</evidence>
<dbReference type="PROSITE" id="PS50110">
    <property type="entry name" value="RESPONSE_REGULATORY"/>
    <property type="match status" value="1"/>
</dbReference>
<evidence type="ECO:0000259" key="9">
    <source>
        <dbReference type="PROSITE" id="PS51755"/>
    </source>
</evidence>
<evidence type="ECO:0000259" key="8">
    <source>
        <dbReference type="PROSITE" id="PS50110"/>
    </source>
</evidence>
<reference evidence="10 11" key="1">
    <citation type="submission" date="2021-06" db="EMBL/GenBank/DDBJ databases">
        <authorList>
            <person name="Sun Q."/>
            <person name="Li D."/>
        </authorList>
    </citation>
    <scope>NUCLEOTIDE SEQUENCE [LARGE SCALE GENOMIC DNA]</scope>
    <source>
        <strain evidence="10 11">MSJd-7</strain>
    </source>
</reference>
<keyword evidence="11" id="KW-1185">Reference proteome</keyword>
<dbReference type="Pfam" id="PF00486">
    <property type="entry name" value="Trans_reg_C"/>
    <property type="match status" value="1"/>
</dbReference>
<accession>A0ABS6ET38</accession>
<dbReference type="CDD" id="cd00383">
    <property type="entry name" value="trans_reg_C"/>
    <property type="match status" value="1"/>
</dbReference>
<evidence type="ECO:0000256" key="7">
    <source>
        <dbReference type="PROSITE-ProRule" id="PRU01091"/>
    </source>
</evidence>
<name>A0ABS6ET38_9FIRM</name>
<dbReference type="SMART" id="SM00448">
    <property type="entry name" value="REC"/>
    <property type="match status" value="1"/>
</dbReference>
<evidence type="ECO:0000313" key="10">
    <source>
        <dbReference type="EMBL" id="MBU5490860.1"/>
    </source>
</evidence>
<feature type="domain" description="OmpR/PhoB-type" evidence="9">
    <location>
        <begin position="135"/>
        <end position="235"/>
    </location>
</feature>
<dbReference type="SMART" id="SM00862">
    <property type="entry name" value="Trans_reg_C"/>
    <property type="match status" value="1"/>
</dbReference>
<dbReference type="PANTHER" id="PTHR48111:SF40">
    <property type="entry name" value="PHOSPHATE REGULON TRANSCRIPTIONAL REGULATORY PROTEIN PHOB"/>
    <property type="match status" value="1"/>
</dbReference>
<protein>
    <submittedName>
        <fullName evidence="10">Response regulator transcription factor</fullName>
    </submittedName>
</protein>
<dbReference type="EMBL" id="JAHLQI010000004">
    <property type="protein sequence ID" value="MBU5490860.1"/>
    <property type="molecule type" value="Genomic_DNA"/>
</dbReference>
<dbReference type="PANTHER" id="PTHR48111">
    <property type="entry name" value="REGULATOR OF RPOS"/>
    <property type="match status" value="1"/>
</dbReference>
<keyword evidence="2" id="KW-0902">Two-component regulatory system</keyword>
<organism evidence="10 11">
    <name type="scientific">Butyricicoccus intestinisimiae</name>
    <dbReference type="NCBI Taxonomy" id="2841509"/>
    <lineage>
        <taxon>Bacteria</taxon>
        <taxon>Bacillati</taxon>
        <taxon>Bacillota</taxon>
        <taxon>Clostridia</taxon>
        <taxon>Eubacteriales</taxon>
        <taxon>Butyricicoccaceae</taxon>
        <taxon>Butyricicoccus</taxon>
    </lineage>
</organism>
<dbReference type="InterPro" id="IPR001789">
    <property type="entry name" value="Sig_transdc_resp-reg_receiver"/>
</dbReference>
<evidence type="ECO:0000256" key="2">
    <source>
        <dbReference type="ARBA" id="ARBA00023012"/>
    </source>
</evidence>